<proteinExistence type="predicted"/>
<dbReference type="Pfam" id="PF24254">
    <property type="entry name" value="DUF7455"/>
    <property type="match status" value="1"/>
</dbReference>
<evidence type="ECO:0000313" key="2">
    <source>
        <dbReference type="EMBL" id="CAB4342654.1"/>
    </source>
</evidence>
<gene>
    <name evidence="4" type="ORF">UFOPK2648_00684</name>
    <name evidence="5" type="ORF">UFOPK2824_00606</name>
    <name evidence="6" type="ORF">UFOPK3037_01601</name>
    <name evidence="7" type="ORF">UFOPK3278_00925</name>
    <name evidence="3" type="ORF">UFOPK3406_01467</name>
    <name evidence="2" type="ORF">UFOPK3925_01151</name>
    <name evidence="8" type="ORF">UFOPK4097_01087</name>
</gene>
<dbReference type="InterPro" id="IPR055878">
    <property type="entry name" value="DUF7455"/>
</dbReference>
<evidence type="ECO:0000313" key="3">
    <source>
        <dbReference type="EMBL" id="CAB4345207.1"/>
    </source>
</evidence>
<evidence type="ECO:0000313" key="4">
    <source>
        <dbReference type="EMBL" id="CAB4707516.1"/>
    </source>
</evidence>
<evidence type="ECO:0000259" key="1">
    <source>
        <dbReference type="Pfam" id="PF24254"/>
    </source>
</evidence>
<dbReference type="EMBL" id="CAFAAO010000032">
    <property type="protein sequence ID" value="CAB4814982.1"/>
    <property type="molecule type" value="Genomic_DNA"/>
</dbReference>
<protein>
    <submittedName>
        <fullName evidence="6">Unannotated protein</fullName>
    </submittedName>
</protein>
<reference evidence="6" key="1">
    <citation type="submission" date="2020-05" db="EMBL/GenBank/DDBJ databases">
        <authorList>
            <person name="Chiriac C."/>
            <person name="Salcher M."/>
            <person name="Ghai R."/>
            <person name="Kavagutti S V."/>
        </authorList>
    </citation>
    <scope>NUCLEOTIDE SEQUENCE</scope>
</reference>
<dbReference type="EMBL" id="CAEZYC010000030">
    <property type="protein sequence ID" value="CAB4707516.1"/>
    <property type="molecule type" value="Genomic_DNA"/>
</dbReference>
<evidence type="ECO:0000313" key="6">
    <source>
        <dbReference type="EMBL" id="CAB4814982.1"/>
    </source>
</evidence>
<dbReference type="AlphaFoldDB" id="A0A6J6YZQ2"/>
<feature type="domain" description="DUF7455" evidence="1">
    <location>
        <begin position="10"/>
        <end position="62"/>
    </location>
</feature>
<accession>A0A6J6YZQ2</accession>
<evidence type="ECO:0000313" key="7">
    <source>
        <dbReference type="EMBL" id="CAB4848965.1"/>
    </source>
</evidence>
<organism evidence="6">
    <name type="scientific">freshwater metagenome</name>
    <dbReference type="NCBI Taxonomy" id="449393"/>
    <lineage>
        <taxon>unclassified sequences</taxon>
        <taxon>metagenomes</taxon>
        <taxon>ecological metagenomes</taxon>
    </lineage>
</organism>
<dbReference type="EMBL" id="CAESAI010000070">
    <property type="protein sequence ID" value="CAB4345207.1"/>
    <property type="molecule type" value="Genomic_DNA"/>
</dbReference>
<evidence type="ECO:0000313" key="5">
    <source>
        <dbReference type="EMBL" id="CAB4749236.1"/>
    </source>
</evidence>
<dbReference type="EMBL" id="CAESAD010000008">
    <property type="protein sequence ID" value="CAB4342654.1"/>
    <property type="molecule type" value="Genomic_DNA"/>
</dbReference>
<name>A0A6J6YZQ2_9ZZZZ</name>
<dbReference type="EMBL" id="CAFBIX010000037">
    <property type="protein sequence ID" value="CAB4848965.1"/>
    <property type="molecule type" value="Genomic_DNA"/>
</dbReference>
<dbReference type="EMBL" id="CAFBPK010000018">
    <property type="protein sequence ID" value="CAB5023702.1"/>
    <property type="molecule type" value="Genomic_DNA"/>
</dbReference>
<dbReference type="EMBL" id="CAEZZD010000078">
    <property type="protein sequence ID" value="CAB4749236.1"/>
    <property type="molecule type" value="Genomic_DNA"/>
</dbReference>
<evidence type="ECO:0000313" key="8">
    <source>
        <dbReference type="EMBL" id="CAB5023702.1"/>
    </source>
</evidence>
<sequence length="65" mass="7260">MTSTITRTPLTVADRCDRCAAQALVRVFLDGGSALQFCSHHFKEHEVRLRAIAVDVQDETENLES</sequence>